<dbReference type="Pfam" id="PF21068">
    <property type="entry name" value="ATPgraspMvdD"/>
    <property type="match status" value="1"/>
</dbReference>
<evidence type="ECO:0000313" key="2">
    <source>
        <dbReference type="EMBL" id="TBO60821.1"/>
    </source>
</evidence>
<dbReference type="InterPro" id="IPR026449">
    <property type="entry name" value="GRASP_SAV_5884"/>
</dbReference>
<evidence type="ECO:0000313" key="3">
    <source>
        <dbReference type="Proteomes" id="UP000292452"/>
    </source>
</evidence>
<dbReference type="AlphaFoldDB" id="A0A4V6MU46"/>
<accession>A0A4V6MU46</accession>
<dbReference type="NCBIfam" id="TIGR04187">
    <property type="entry name" value="GRASP_SAV_5884"/>
    <property type="match status" value="1"/>
</dbReference>
<dbReference type="Gene3D" id="3.30.470.20">
    <property type="entry name" value="ATP-grasp fold, B domain"/>
    <property type="match status" value="1"/>
</dbReference>
<dbReference type="SUPFAM" id="SSF56059">
    <property type="entry name" value="Glutathione synthetase ATP-binding domain-like"/>
    <property type="match status" value="1"/>
</dbReference>
<dbReference type="InterPro" id="IPR048936">
    <property type="entry name" value="MvdD-like_ATPgrasp"/>
</dbReference>
<reference evidence="2 3" key="1">
    <citation type="submission" date="2019-02" db="EMBL/GenBank/DDBJ databases">
        <title>Draft Genome Sequence of Streptomyces sp. AM-2504, identified by 16S rRNA comparative analysis as a Streptomyces Kasugaensis strain.</title>
        <authorList>
            <person name="Napolioni V."/>
            <person name="Giuliodori A.M."/>
            <person name="Spurio R."/>
            <person name="Fabbretti A."/>
        </authorList>
    </citation>
    <scope>NUCLEOTIDE SEQUENCE [LARGE SCALE GENOMIC DNA]</scope>
    <source>
        <strain evidence="2 3">AM-2504</strain>
    </source>
</reference>
<dbReference type="PANTHER" id="PTHR21621">
    <property type="entry name" value="RIBOSOMAL PROTEIN S6 MODIFICATION PROTEIN"/>
    <property type="match status" value="1"/>
</dbReference>
<proteinExistence type="predicted"/>
<protein>
    <submittedName>
        <fullName evidence="2">ATP-grasp ribosomal peptide maturase</fullName>
    </submittedName>
</protein>
<organism evidence="2 3">
    <name type="scientific">Streptomyces kasugaensis</name>
    <dbReference type="NCBI Taxonomy" id="1946"/>
    <lineage>
        <taxon>Bacteria</taxon>
        <taxon>Bacillati</taxon>
        <taxon>Actinomycetota</taxon>
        <taxon>Actinomycetes</taxon>
        <taxon>Kitasatosporales</taxon>
        <taxon>Streptomycetaceae</taxon>
        <taxon>Streptomyces</taxon>
    </lineage>
</organism>
<comment type="caution">
    <text evidence="2">The sequence shown here is derived from an EMBL/GenBank/DDBJ whole genome shotgun (WGS) entry which is preliminary data.</text>
</comment>
<dbReference type="EMBL" id="SIXH01000024">
    <property type="protein sequence ID" value="TBO60821.1"/>
    <property type="molecule type" value="Genomic_DNA"/>
</dbReference>
<feature type="domain" description="MvdD-like pre-ATP grasp" evidence="1">
    <location>
        <begin position="7"/>
        <end position="121"/>
    </location>
</feature>
<dbReference type="RefSeq" id="WP_131122254.1">
    <property type="nucleotide sequence ID" value="NZ_SIXH01000024.1"/>
</dbReference>
<dbReference type="Proteomes" id="UP000292452">
    <property type="component" value="Unassembled WGS sequence"/>
</dbReference>
<keyword evidence="3" id="KW-1185">Reference proteome</keyword>
<dbReference type="PANTHER" id="PTHR21621:SF0">
    <property type="entry name" value="BETA-CITRYLGLUTAMATE SYNTHASE B-RELATED"/>
    <property type="match status" value="1"/>
</dbReference>
<dbReference type="GO" id="GO:0005737">
    <property type="term" value="C:cytoplasm"/>
    <property type="evidence" value="ECO:0007669"/>
    <property type="project" value="TreeGrafter"/>
</dbReference>
<dbReference type="GO" id="GO:0009432">
    <property type="term" value="P:SOS response"/>
    <property type="evidence" value="ECO:0007669"/>
    <property type="project" value="TreeGrafter"/>
</dbReference>
<gene>
    <name evidence="2" type="primary">tgmB</name>
    <name evidence="2" type="ORF">EYS09_04420</name>
</gene>
<sequence length="320" mass="35371">MRDSRSVLVLTNPYDVTADVVLRLLAERRVPVVRLDPGTDLHTGASLTATYRTGDQRGTLRTASREIDARRIRSVWVRRPSPYEGPPELSGQDRRFAAEQALWGAGGILASLPGAHYVNHPWSNRAAEFKPAQLSTALRCGFLVPSTVITDDPQEARTFAAHQPGGVVYKPVWNTPYRVDDQPHSVWVREVRAAEITDAVSVCPHMFQAKVDKAFDARVTAVGGRLFGVRIDSPDLDWRHRQDLMTCIPIEVPASVARAVATYLAELRLNYGAFDFAVTAAGAWYFLECNPNGQWAWQPAQTTAAIAQALTDRLEKGPDT</sequence>
<dbReference type="GO" id="GO:0018169">
    <property type="term" value="F:ribosomal S6-glutamic acid ligase activity"/>
    <property type="evidence" value="ECO:0007669"/>
    <property type="project" value="TreeGrafter"/>
</dbReference>
<name>A0A4V6MU46_STRKA</name>
<evidence type="ECO:0000259" key="1">
    <source>
        <dbReference type="Pfam" id="PF21068"/>
    </source>
</evidence>